<dbReference type="PROSITE" id="PS51349">
    <property type="entry name" value="FMN_HYDROXY_ACID_DH_2"/>
    <property type="match status" value="1"/>
</dbReference>
<dbReference type="InterPro" id="IPR008259">
    <property type="entry name" value="FMN_hydac_DH_AS"/>
</dbReference>
<evidence type="ECO:0000256" key="4">
    <source>
        <dbReference type="ARBA" id="ARBA00024042"/>
    </source>
</evidence>
<sequence>MSESSKMLAQYVSLTDIERKAIDILPKSVRDYYASGADEELTLDRNTSAYRKLLIRPRVLHDVKQLDNTVRLNIPGNEDKLFPYPIGIAPTAFHCMAHPEGELATCRAAGETNTLMICSSLSTTRMEDVMKNAPSGTHLWYQLYVYKDKRITENLVKRAIASGFKAIVFTVDAPMMGRRRADERNGFELPAHLRMANFDVETLESRTLEAKTGVSGFGKYSSELMESALTWDMLKWLIDYSTIPVLVKGVMRADDAIKCLEAGAKGIIVSNHGGRQLDSAPSTIEALPEVVNAVRGRCPVFVDGGIRTGTDIFKAIALGADMVFIGRPIIYGLAVSGSEGIKHVLKLLRIEFEYAMRLAGVSTIKDIRSNNMVVHENFYAKL</sequence>
<dbReference type="Gene3D" id="3.20.20.70">
    <property type="entry name" value="Aldolase class I"/>
    <property type="match status" value="1"/>
</dbReference>
<dbReference type="GO" id="GO:0010181">
    <property type="term" value="F:FMN binding"/>
    <property type="evidence" value="ECO:0007669"/>
    <property type="project" value="InterPro"/>
</dbReference>
<comment type="cofactor">
    <cofactor evidence="1">
        <name>FMN</name>
        <dbReference type="ChEBI" id="CHEBI:58210"/>
    </cofactor>
</comment>
<dbReference type="GO" id="GO:0001561">
    <property type="term" value="P:fatty acid alpha-oxidation"/>
    <property type="evidence" value="ECO:0007669"/>
    <property type="project" value="TreeGrafter"/>
</dbReference>
<feature type="binding site" evidence="8">
    <location>
        <position position="272"/>
    </location>
    <ligand>
        <name>glyoxylate</name>
        <dbReference type="ChEBI" id="CHEBI:36655"/>
    </ligand>
</feature>
<feature type="active site" description="Proton acceptor" evidence="7">
    <location>
        <position position="272"/>
    </location>
</feature>
<feature type="binding site" evidence="8">
    <location>
        <position position="32"/>
    </location>
    <ligand>
        <name>glyoxylate</name>
        <dbReference type="ChEBI" id="CHEBI:36655"/>
    </ligand>
</feature>
<comment type="similarity">
    <text evidence="4">Belongs to the FMN-dependent alpha-hydroxy acid dehydrogenase family.</text>
</comment>
<proteinExistence type="inferred from homology"/>
<dbReference type="WBParaSite" id="ACRNAN_Path_13.g30.t1">
    <property type="protein sequence ID" value="ACRNAN_Path_13.g30.t1"/>
    <property type="gene ID" value="ACRNAN_Path_13.g30"/>
</dbReference>
<keyword evidence="10" id="KW-1185">Reference proteome</keyword>
<dbReference type="GO" id="GO:0003973">
    <property type="term" value="F:(S)-2-hydroxy-acid oxidase activity"/>
    <property type="evidence" value="ECO:0007669"/>
    <property type="project" value="UniProtKB-EC"/>
</dbReference>
<feature type="binding site" evidence="8">
    <location>
        <position position="275"/>
    </location>
    <ligand>
        <name>glyoxylate</name>
        <dbReference type="ChEBI" id="CHEBI:36655"/>
    </ligand>
</feature>
<keyword evidence="8" id="KW-0288">FMN</keyword>
<dbReference type="SUPFAM" id="SSF51395">
    <property type="entry name" value="FMN-linked oxidoreductases"/>
    <property type="match status" value="1"/>
</dbReference>
<feature type="binding site" evidence="8">
    <location>
        <begin position="326"/>
        <end position="327"/>
    </location>
    <ligand>
        <name>FMN</name>
        <dbReference type="ChEBI" id="CHEBI:58210"/>
    </ligand>
</feature>
<reference evidence="11" key="1">
    <citation type="submission" date="2022-11" db="UniProtKB">
        <authorList>
            <consortium name="WormBaseParasite"/>
        </authorList>
    </citation>
    <scope>IDENTIFICATION</scope>
</reference>
<feature type="domain" description="FMN hydroxy acid dehydrogenase" evidence="9">
    <location>
        <begin position="6"/>
        <end position="377"/>
    </location>
</feature>
<dbReference type="FunFam" id="3.20.20.70:FF:000056">
    <property type="entry name" value="hydroxyacid oxidase 2"/>
    <property type="match status" value="1"/>
</dbReference>
<dbReference type="InterPro" id="IPR012133">
    <property type="entry name" value="Alpha-hydoxy_acid_DH_FMN"/>
</dbReference>
<keyword evidence="3" id="KW-0560">Oxidoreductase</keyword>
<evidence type="ECO:0000259" key="9">
    <source>
        <dbReference type="PROSITE" id="PS51349"/>
    </source>
</evidence>
<dbReference type="InterPro" id="IPR000262">
    <property type="entry name" value="FMN-dep_DH"/>
</dbReference>
<dbReference type="PIRSF" id="PIRSF000138">
    <property type="entry name" value="Al-hdrx_acd_dh"/>
    <property type="match status" value="1"/>
</dbReference>
<comment type="catalytic activity">
    <reaction evidence="5">
        <text>a (2S)-2-hydroxycarboxylate + O2 = a 2-oxocarboxylate + H2O2</text>
        <dbReference type="Rhea" id="RHEA:16789"/>
        <dbReference type="ChEBI" id="CHEBI:15379"/>
        <dbReference type="ChEBI" id="CHEBI:16240"/>
        <dbReference type="ChEBI" id="CHEBI:35179"/>
        <dbReference type="ChEBI" id="CHEBI:58123"/>
        <dbReference type="EC" id="1.1.3.15"/>
    </reaction>
    <physiologicalReaction direction="left-to-right" evidence="5">
        <dbReference type="Rhea" id="RHEA:16790"/>
    </physiologicalReaction>
</comment>
<evidence type="ECO:0000256" key="2">
    <source>
        <dbReference type="ARBA" id="ARBA00013087"/>
    </source>
</evidence>
<feature type="binding site" evidence="8">
    <location>
        <position position="179"/>
    </location>
    <ligand>
        <name>glyoxylate</name>
        <dbReference type="ChEBI" id="CHEBI:36655"/>
    </ligand>
</feature>
<evidence type="ECO:0000256" key="6">
    <source>
        <dbReference type="ARBA" id="ARBA00029327"/>
    </source>
</evidence>
<evidence type="ECO:0000256" key="1">
    <source>
        <dbReference type="ARBA" id="ARBA00001917"/>
    </source>
</evidence>
<feature type="binding site" evidence="8">
    <location>
        <begin position="90"/>
        <end position="92"/>
    </location>
    <ligand>
        <name>FMN</name>
        <dbReference type="ChEBI" id="CHEBI:58210"/>
    </ligand>
</feature>
<feature type="binding site" evidence="8">
    <location>
        <begin position="303"/>
        <end position="307"/>
    </location>
    <ligand>
        <name>FMN</name>
        <dbReference type="ChEBI" id="CHEBI:58210"/>
    </ligand>
</feature>
<feature type="binding site" evidence="8">
    <location>
        <position position="248"/>
    </location>
    <ligand>
        <name>FMN</name>
        <dbReference type="ChEBI" id="CHEBI:58210"/>
    </ligand>
</feature>
<dbReference type="Pfam" id="PF01070">
    <property type="entry name" value="FMN_dh"/>
    <property type="match status" value="1"/>
</dbReference>
<dbReference type="EC" id="1.1.3.15" evidence="2"/>
<evidence type="ECO:0000256" key="5">
    <source>
        <dbReference type="ARBA" id="ARBA00029325"/>
    </source>
</evidence>
<dbReference type="InterPro" id="IPR013785">
    <property type="entry name" value="Aldolase_TIM"/>
</dbReference>
<accession>A0A914BYJ4</accession>
<evidence type="ECO:0000256" key="7">
    <source>
        <dbReference type="PIRSR" id="PIRSR000138-1"/>
    </source>
</evidence>
<feature type="binding site" evidence="8">
    <location>
        <position position="270"/>
    </location>
    <ligand>
        <name>FMN</name>
        <dbReference type="ChEBI" id="CHEBI:58210"/>
    </ligand>
</feature>
<feature type="binding site" evidence="8">
    <location>
        <position position="142"/>
    </location>
    <ligand>
        <name>FMN</name>
        <dbReference type="ChEBI" id="CHEBI:58210"/>
    </ligand>
</feature>
<dbReference type="CDD" id="cd02809">
    <property type="entry name" value="alpha_hydroxyacid_oxid_FMN"/>
    <property type="match status" value="1"/>
</dbReference>
<protein>
    <recommendedName>
        <fullName evidence="2">(S)-2-hydroxy-acid oxidase</fullName>
        <ecNumber evidence="2">1.1.3.15</ecNumber>
    </recommendedName>
</protein>
<dbReference type="PROSITE" id="PS00557">
    <property type="entry name" value="FMN_HYDROXY_ACID_DH_1"/>
    <property type="match status" value="1"/>
</dbReference>
<dbReference type="PANTHER" id="PTHR10578">
    <property type="entry name" value="S -2-HYDROXY-ACID OXIDASE-RELATED"/>
    <property type="match status" value="1"/>
</dbReference>
<feature type="binding site" evidence="8">
    <location>
        <position position="144"/>
    </location>
    <ligand>
        <name>glyoxylate</name>
        <dbReference type="ChEBI" id="CHEBI:36655"/>
    </ligand>
</feature>
<dbReference type="AlphaFoldDB" id="A0A914BYJ4"/>
<feature type="binding site" evidence="8">
    <location>
        <position position="170"/>
    </location>
    <ligand>
        <name>FMN</name>
        <dbReference type="ChEBI" id="CHEBI:58210"/>
    </ligand>
</feature>
<evidence type="ECO:0000313" key="11">
    <source>
        <dbReference type="WBParaSite" id="ACRNAN_Path_13.g30.t1"/>
    </source>
</evidence>
<name>A0A914BYJ4_9BILA</name>
<comment type="catalytic activity">
    <reaction evidence="6">
        <text>2-hydroxyoctanoate + O2 = 2-oxooctanoate + H2O2</text>
        <dbReference type="Rhea" id="RHEA:67940"/>
        <dbReference type="ChEBI" id="CHEBI:15379"/>
        <dbReference type="ChEBI" id="CHEBI:16240"/>
        <dbReference type="ChEBI" id="CHEBI:133514"/>
        <dbReference type="ChEBI" id="CHEBI:176689"/>
    </reaction>
    <physiologicalReaction direction="left-to-right" evidence="6">
        <dbReference type="Rhea" id="RHEA:67941"/>
    </physiologicalReaction>
</comment>
<keyword evidence="8" id="KW-0285">Flavoprotein</keyword>
<evidence type="ECO:0000256" key="3">
    <source>
        <dbReference type="ARBA" id="ARBA00023002"/>
    </source>
</evidence>
<evidence type="ECO:0000313" key="10">
    <source>
        <dbReference type="Proteomes" id="UP000887540"/>
    </source>
</evidence>
<feature type="binding site" evidence="8">
    <location>
        <position position="119"/>
    </location>
    <ligand>
        <name>FMN</name>
        <dbReference type="ChEBI" id="CHEBI:58210"/>
    </ligand>
</feature>
<dbReference type="Proteomes" id="UP000887540">
    <property type="component" value="Unplaced"/>
</dbReference>
<evidence type="ECO:0000256" key="8">
    <source>
        <dbReference type="PIRSR" id="PIRSR000138-2"/>
    </source>
</evidence>
<dbReference type="InterPro" id="IPR037396">
    <property type="entry name" value="FMN_HAD"/>
</dbReference>
<dbReference type="GO" id="GO:0005782">
    <property type="term" value="C:peroxisomal matrix"/>
    <property type="evidence" value="ECO:0007669"/>
    <property type="project" value="TreeGrafter"/>
</dbReference>
<organism evidence="10 11">
    <name type="scientific">Acrobeloides nanus</name>
    <dbReference type="NCBI Taxonomy" id="290746"/>
    <lineage>
        <taxon>Eukaryota</taxon>
        <taxon>Metazoa</taxon>
        <taxon>Ecdysozoa</taxon>
        <taxon>Nematoda</taxon>
        <taxon>Chromadorea</taxon>
        <taxon>Rhabditida</taxon>
        <taxon>Tylenchina</taxon>
        <taxon>Cephalobomorpha</taxon>
        <taxon>Cephaloboidea</taxon>
        <taxon>Cephalobidae</taxon>
        <taxon>Acrobeloides</taxon>
    </lineage>
</organism>
<dbReference type="PANTHER" id="PTHR10578:SF149">
    <property type="entry name" value="2-HYDROXYACID OXIDASE 2"/>
    <property type="match status" value="1"/>
</dbReference>